<protein>
    <submittedName>
        <fullName evidence="2">Uncharacterized protein</fullName>
    </submittedName>
</protein>
<gene>
    <name evidence="2" type="ORF">BC792_12041</name>
</gene>
<dbReference type="Proteomes" id="UP000325105">
    <property type="component" value="Unassembled WGS sequence"/>
</dbReference>
<keyword evidence="3" id="KW-1185">Reference proteome</keyword>
<dbReference type="AlphaFoldDB" id="A0A5S5D5L2"/>
<feature type="region of interest" description="Disordered" evidence="1">
    <location>
        <begin position="46"/>
        <end position="65"/>
    </location>
</feature>
<dbReference type="EMBL" id="VNHX01000020">
    <property type="protein sequence ID" value="TYP91333.1"/>
    <property type="molecule type" value="Genomic_DNA"/>
</dbReference>
<organism evidence="2 3">
    <name type="scientific">Sphingobacterium allocomposti</name>
    <dbReference type="NCBI Taxonomy" id="415956"/>
    <lineage>
        <taxon>Bacteria</taxon>
        <taxon>Pseudomonadati</taxon>
        <taxon>Bacteroidota</taxon>
        <taxon>Sphingobacteriia</taxon>
        <taxon>Sphingobacteriales</taxon>
        <taxon>Sphingobacteriaceae</taxon>
        <taxon>Sphingobacterium</taxon>
    </lineage>
</organism>
<sequence>MKKIIRKVRDAVQVVLLAPVKLPGKVLGVLKYVALGLGILETVLEEDEGQESPPAGKEEGHEGAE</sequence>
<reference evidence="2 3" key="1">
    <citation type="submission" date="2019-07" db="EMBL/GenBank/DDBJ databases">
        <title>Genomic Encyclopedia of Archaeal and Bacterial Type Strains, Phase II (KMG-II): from individual species to whole genera.</title>
        <authorList>
            <person name="Goeker M."/>
        </authorList>
    </citation>
    <scope>NUCLEOTIDE SEQUENCE [LARGE SCALE GENOMIC DNA]</scope>
    <source>
        <strain evidence="2 3">DSM 18850</strain>
    </source>
</reference>
<feature type="compositionally biased region" description="Basic and acidic residues" evidence="1">
    <location>
        <begin position="56"/>
        <end position="65"/>
    </location>
</feature>
<accession>A0A5S5D5L2</accession>
<evidence type="ECO:0000256" key="1">
    <source>
        <dbReference type="SAM" id="MobiDB-lite"/>
    </source>
</evidence>
<evidence type="ECO:0000313" key="2">
    <source>
        <dbReference type="EMBL" id="TYP91333.1"/>
    </source>
</evidence>
<evidence type="ECO:0000313" key="3">
    <source>
        <dbReference type="Proteomes" id="UP000325105"/>
    </source>
</evidence>
<comment type="caution">
    <text evidence="2">The sequence shown here is derived from an EMBL/GenBank/DDBJ whole genome shotgun (WGS) entry which is preliminary data.</text>
</comment>
<name>A0A5S5D5L2_9SPHI</name>
<proteinExistence type="predicted"/>
<dbReference type="RefSeq" id="WP_148909616.1">
    <property type="nucleotide sequence ID" value="NZ_VNHX01000020.1"/>
</dbReference>
<dbReference type="OrthoDB" id="713836at2"/>